<dbReference type="GO" id="GO:0005829">
    <property type="term" value="C:cytosol"/>
    <property type="evidence" value="ECO:0007669"/>
    <property type="project" value="TreeGrafter"/>
</dbReference>
<dbReference type="Gene3D" id="3.30.420.10">
    <property type="entry name" value="Ribonuclease H-like superfamily/Ribonuclease H"/>
    <property type="match status" value="1"/>
</dbReference>
<accession>A0A7Z8Y982</accession>
<dbReference type="RefSeq" id="WP_185934101.1">
    <property type="nucleotide sequence ID" value="NZ_UYIO01000001.1"/>
</dbReference>
<dbReference type="CDD" id="cd06127">
    <property type="entry name" value="DEDDh"/>
    <property type="match status" value="1"/>
</dbReference>
<keyword evidence="5" id="KW-0548">Nucleotidyltransferase</keyword>
<evidence type="ECO:0000256" key="1">
    <source>
        <dbReference type="ARBA" id="ARBA00022722"/>
    </source>
</evidence>
<dbReference type="PANTHER" id="PTHR30231">
    <property type="entry name" value="DNA POLYMERASE III SUBUNIT EPSILON"/>
    <property type="match status" value="1"/>
</dbReference>
<dbReference type="NCBIfam" id="TIGR00573">
    <property type="entry name" value="dnaq"/>
    <property type="match status" value="1"/>
</dbReference>
<keyword evidence="1" id="KW-0540">Nuclease</keyword>
<sequence length="214" mass="23227">MIPSVPSSSGFAVVDVETTGLDPRTDRIVQIGVVSLDRQGYNQGEWVSLVQPGRPMGATFVHGLTAQDVREVPSFTALIPQLEELLSGRAVVAHNAPFDVSFLNAAFERASYPFAIPAQATVCTMELSKIYLPEGRHSLPAAAERAGIQLTEHHRALADARAAAGLLQHYLQEEAKGNHYAEHAIARDGRVWKPAAWEGALRAAIDISWPEPLF</sequence>
<dbReference type="InterPro" id="IPR013520">
    <property type="entry name" value="Ribonucl_H"/>
</dbReference>
<dbReference type="GO" id="GO:0006260">
    <property type="term" value="P:DNA replication"/>
    <property type="evidence" value="ECO:0007669"/>
    <property type="project" value="InterPro"/>
</dbReference>
<comment type="caution">
    <text evidence="5">The sequence shown here is derived from an EMBL/GenBank/DDBJ whole genome shotgun (WGS) entry which is preliminary data.</text>
</comment>
<evidence type="ECO:0000313" key="5">
    <source>
        <dbReference type="EMBL" id="VDG76637.1"/>
    </source>
</evidence>
<organism evidence="5 6">
    <name type="scientific">Actinobaculum suis</name>
    <dbReference type="NCBI Taxonomy" id="1657"/>
    <lineage>
        <taxon>Bacteria</taxon>
        <taxon>Bacillati</taxon>
        <taxon>Actinomycetota</taxon>
        <taxon>Actinomycetes</taxon>
        <taxon>Actinomycetales</taxon>
        <taxon>Actinomycetaceae</taxon>
        <taxon>Actinobaculum</taxon>
    </lineage>
</organism>
<name>A0A7Z8Y982_9ACTO</name>
<dbReference type="InterPro" id="IPR006054">
    <property type="entry name" value="DnaQ"/>
</dbReference>
<dbReference type="InterPro" id="IPR012337">
    <property type="entry name" value="RNaseH-like_sf"/>
</dbReference>
<dbReference type="EC" id="2.7.7.7" evidence="5"/>
<dbReference type="SUPFAM" id="SSF53098">
    <property type="entry name" value="Ribonuclease H-like"/>
    <property type="match status" value="1"/>
</dbReference>
<protein>
    <submittedName>
        <fullName evidence="5">DNA polymerase III subunit alpha, Gram-positive type</fullName>
        <ecNumber evidence="5">2.7.7.7</ecNumber>
    </submittedName>
</protein>
<dbReference type="Pfam" id="PF00929">
    <property type="entry name" value="RNase_T"/>
    <property type="match status" value="1"/>
</dbReference>
<keyword evidence="5" id="KW-0808">Transferase</keyword>
<gene>
    <name evidence="5" type="primary">polC_1</name>
    <name evidence="5" type="ORF">NCTC10327_01276</name>
</gene>
<dbReference type="EMBL" id="UYIO01000001">
    <property type="protein sequence ID" value="VDG76637.1"/>
    <property type="molecule type" value="Genomic_DNA"/>
</dbReference>
<dbReference type="AlphaFoldDB" id="A0A7Z8Y982"/>
<dbReference type="GO" id="GO:0008408">
    <property type="term" value="F:3'-5' exonuclease activity"/>
    <property type="evidence" value="ECO:0007669"/>
    <property type="project" value="TreeGrafter"/>
</dbReference>
<reference evidence="5 6" key="1">
    <citation type="submission" date="2018-11" db="EMBL/GenBank/DDBJ databases">
        <authorList>
            <consortium name="Pathogen Informatics"/>
        </authorList>
    </citation>
    <scope>NUCLEOTIDE SEQUENCE [LARGE SCALE GENOMIC DNA]</scope>
    <source>
        <strain evidence="5 6">NCTC10327</strain>
    </source>
</reference>
<evidence type="ECO:0000313" key="6">
    <source>
        <dbReference type="Proteomes" id="UP000269974"/>
    </source>
</evidence>
<evidence type="ECO:0000256" key="2">
    <source>
        <dbReference type="ARBA" id="ARBA00022801"/>
    </source>
</evidence>
<dbReference type="PANTHER" id="PTHR30231:SF4">
    <property type="entry name" value="PROTEIN NEN2"/>
    <property type="match status" value="1"/>
</dbReference>
<dbReference type="FunFam" id="3.30.420.10:FF:000045">
    <property type="entry name" value="3'-5' exonuclease DinG"/>
    <property type="match status" value="1"/>
</dbReference>
<dbReference type="GO" id="GO:0003887">
    <property type="term" value="F:DNA-directed DNA polymerase activity"/>
    <property type="evidence" value="ECO:0007669"/>
    <property type="project" value="UniProtKB-EC"/>
</dbReference>
<keyword evidence="3" id="KW-0269">Exonuclease</keyword>
<evidence type="ECO:0000256" key="3">
    <source>
        <dbReference type="ARBA" id="ARBA00022839"/>
    </source>
</evidence>
<dbReference type="GO" id="GO:0003677">
    <property type="term" value="F:DNA binding"/>
    <property type="evidence" value="ECO:0007669"/>
    <property type="project" value="InterPro"/>
</dbReference>
<proteinExistence type="predicted"/>
<evidence type="ECO:0000259" key="4">
    <source>
        <dbReference type="SMART" id="SM00479"/>
    </source>
</evidence>
<dbReference type="InterPro" id="IPR036397">
    <property type="entry name" value="RNaseH_sf"/>
</dbReference>
<dbReference type="SMART" id="SM00479">
    <property type="entry name" value="EXOIII"/>
    <property type="match status" value="1"/>
</dbReference>
<feature type="domain" description="Exonuclease" evidence="4">
    <location>
        <begin position="10"/>
        <end position="176"/>
    </location>
</feature>
<dbReference type="Proteomes" id="UP000269974">
    <property type="component" value="Unassembled WGS sequence"/>
</dbReference>
<keyword evidence="2" id="KW-0378">Hydrolase</keyword>